<evidence type="ECO:0000313" key="5">
    <source>
        <dbReference type="Proteomes" id="UP000694866"/>
    </source>
</evidence>
<evidence type="ECO:0000256" key="2">
    <source>
        <dbReference type="ARBA" id="ARBA00023002"/>
    </source>
</evidence>
<dbReference type="PANTHER" id="PTHR43115">
    <property type="entry name" value="DEHYDROGENASE/REDUCTASE SDR FAMILY MEMBER 11"/>
    <property type="match status" value="1"/>
</dbReference>
<dbReference type="PRINTS" id="PR00081">
    <property type="entry name" value="GDHRDH"/>
</dbReference>
<protein>
    <submittedName>
        <fullName evidence="6">Dehydrogenase/reductase SDR family member 11</fullName>
    </submittedName>
    <submittedName>
        <fullName evidence="4">Dhrs11_5 protein</fullName>
    </submittedName>
</protein>
<dbReference type="GO" id="GO:0016616">
    <property type="term" value="F:oxidoreductase activity, acting on the CH-OH group of donors, NAD or NADP as acceptor"/>
    <property type="evidence" value="ECO:0007669"/>
    <property type="project" value="UniProtKB-ARBA"/>
</dbReference>
<dbReference type="Proteomes" id="UP000694866">
    <property type="component" value="Unplaced"/>
</dbReference>
<dbReference type="InterPro" id="IPR002347">
    <property type="entry name" value="SDR_fam"/>
</dbReference>
<dbReference type="PANTHER" id="PTHR43115:SF4">
    <property type="entry name" value="DEHYDROGENASE_REDUCTASE SDR FAMILY MEMBER 11"/>
    <property type="match status" value="1"/>
</dbReference>
<dbReference type="EMBL" id="GBYB01001922">
    <property type="protein sequence ID" value="JAG71689.1"/>
    <property type="molecule type" value="Transcribed_RNA"/>
</dbReference>
<gene>
    <name evidence="4" type="primary">Dhrs11_5</name>
    <name evidence="6" type="synonym">LOC105264577</name>
    <name evidence="4" type="ORF">g.16190</name>
</gene>
<dbReference type="PRINTS" id="PR00080">
    <property type="entry name" value="SDRFAMILY"/>
</dbReference>
<organism evidence="4">
    <name type="scientific">Fopius arisanus</name>
    <dbReference type="NCBI Taxonomy" id="64838"/>
    <lineage>
        <taxon>Eukaryota</taxon>
        <taxon>Metazoa</taxon>
        <taxon>Ecdysozoa</taxon>
        <taxon>Arthropoda</taxon>
        <taxon>Hexapoda</taxon>
        <taxon>Insecta</taxon>
        <taxon>Pterygota</taxon>
        <taxon>Neoptera</taxon>
        <taxon>Endopterygota</taxon>
        <taxon>Hymenoptera</taxon>
        <taxon>Apocrita</taxon>
        <taxon>Ichneumonoidea</taxon>
        <taxon>Braconidae</taxon>
        <taxon>Opiinae</taxon>
        <taxon>Fopius</taxon>
    </lineage>
</organism>
<dbReference type="OrthoDB" id="1933717at2759"/>
<evidence type="ECO:0000313" key="4">
    <source>
        <dbReference type="EMBL" id="JAG71689.1"/>
    </source>
</evidence>
<reference evidence="4" key="1">
    <citation type="submission" date="2015-01" db="EMBL/GenBank/DDBJ databases">
        <title>Transcriptome Assembly of Fopius arisanus.</title>
        <authorList>
            <person name="Geib S."/>
        </authorList>
    </citation>
    <scope>NUCLEOTIDE SEQUENCE</scope>
</reference>
<accession>A0A0C9QMQ1</accession>
<accession>A0A9R1SZI3</accession>
<keyword evidence="2" id="KW-0560">Oxidoreductase</keyword>
<reference evidence="6" key="2">
    <citation type="submission" date="2025-04" db="UniProtKB">
        <authorList>
            <consortium name="RefSeq"/>
        </authorList>
    </citation>
    <scope>IDENTIFICATION</scope>
    <source>
        <strain evidence="6">USDA-PBARC FA_bdor</strain>
        <tissue evidence="6">Whole organism</tissue>
    </source>
</reference>
<dbReference type="GeneID" id="105264577"/>
<dbReference type="InterPro" id="IPR036291">
    <property type="entry name" value="NAD(P)-bd_dom_sf"/>
</dbReference>
<evidence type="ECO:0000313" key="6">
    <source>
        <dbReference type="RefSeq" id="XP_011299838.1"/>
    </source>
</evidence>
<comment type="similarity">
    <text evidence="1 3">Belongs to the short-chain dehydrogenases/reductases (SDR) family.</text>
</comment>
<dbReference type="Pfam" id="PF00106">
    <property type="entry name" value="adh_short"/>
    <property type="match status" value="1"/>
</dbReference>
<proteinExistence type="inferred from homology"/>
<sequence length="246" mass="26703">MERWVGKIAVVTGAAGGIGLSLARALSENGMIVVGLDKKKQEMLDEIKNLGIGKGKFYALSCDVSDEDSVTEAFGWIKKNLGVVQVLLNNAGCMVLGGFADTTPEIWRNILDVNLMGSIHCATTAIKMMREANLEGHVINMNSIAGHRIYLHKNLYYNIYGVTKHGITGFTETLQRELMGQNIRVTSISPGIVRTGIMGTGEDMSTLNVPILEPKDIADSVIYILGTPQRVQIVELTIRPLGEDAS</sequence>
<dbReference type="AlphaFoldDB" id="A0A0C9QMQ1"/>
<dbReference type="Gene3D" id="3.40.50.720">
    <property type="entry name" value="NAD(P)-binding Rossmann-like Domain"/>
    <property type="match status" value="1"/>
</dbReference>
<dbReference type="RefSeq" id="XP_011299838.1">
    <property type="nucleotide sequence ID" value="XM_011301536.1"/>
</dbReference>
<evidence type="ECO:0000256" key="3">
    <source>
        <dbReference type="RuleBase" id="RU000363"/>
    </source>
</evidence>
<keyword evidence="5" id="KW-1185">Reference proteome</keyword>
<name>A0A0C9QMQ1_9HYME</name>
<evidence type="ECO:0000256" key="1">
    <source>
        <dbReference type="ARBA" id="ARBA00006484"/>
    </source>
</evidence>
<dbReference type="SUPFAM" id="SSF51735">
    <property type="entry name" value="NAD(P)-binding Rossmann-fold domains"/>
    <property type="match status" value="1"/>
</dbReference>
<dbReference type="FunFam" id="3.40.50.720:FF:000047">
    <property type="entry name" value="NADP-dependent L-serine/L-allo-threonine dehydrogenase"/>
    <property type="match status" value="1"/>
</dbReference>
<dbReference type="KEGG" id="fas:105264577"/>